<name>A0ABT3YWQ6_9PSED</name>
<accession>A0ABT3YWQ6</accession>
<organism evidence="1 2">
    <name type="scientific">Pseudomonas monsensis</name>
    <dbReference type="NCBI Taxonomy" id="2745509"/>
    <lineage>
        <taxon>Bacteria</taxon>
        <taxon>Pseudomonadati</taxon>
        <taxon>Pseudomonadota</taxon>
        <taxon>Gammaproteobacteria</taxon>
        <taxon>Pseudomonadales</taxon>
        <taxon>Pseudomonadaceae</taxon>
        <taxon>Pseudomonas</taxon>
    </lineage>
</organism>
<dbReference type="EMBL" id="JANIGP010000012">
    <property type="protein sequence ID" value="MCY0109942.1"/>
    <property type="molecule type" value="Genomic_DNA"/>
</dbReference>
<proteinExistence type="predicted"/>
<reference evidence="1 2" key="1">
    <citation type="submission" date="2022-07" db="EMBL/GenBank/DDBJ databases">
        <title>Characterization of plant growth promoting rhizobacteria (PGPR) for use as bioinoculants in agriculture.</title>
        <authorList>
            <person name="Hassen A.I."/>
            <person name="Pierneef R."/>
        </authorList>
    </citation>
    <scope>NUCLEOTIDE SEQUENCE [LARGE SCALE GENOMIC DNA]</scope>
    <source>
        <strain evidence="1 2">SARCC-3054</strain>
    </source>
</reference>
<protein>
    <submittedName>
        <fullName evidence="1">Uncharacterized protein</fullName>
    </submittedName>
</protein>
<sequence>MKDINHDTYLVRSFIADPDYLLSLYAQLLQDGEATEINLLDEKLDVFLTFYPALRKKLKKTKPDRSSPNGLAKLRILQIKAKEH</sequence>
<comment type="caution">
    <text evidence="1">The sequence shown here is derived from an EMBL/GenBank/DDBJ whole genome shotgun (WGS) entry which is preliminary data.</text>
</comment>
<keyword evidence="2" id="KW-1185">Reference proteome</keyword>
<dbReference type="RefSeq" id="WP_267803905.1">
    <property type="nucleotide sequence ID" value="NZ_JANIGP010000012.1"/>
</dbReference>
<dbReference type="Proteomes" id="UP001207830">
    <property type="component" value="Unassembled WGS sequence"/>
</dbReference>
<evidence type="ECO:0000313" key="2">
    <source>
        <dbReference type="Proteomes" id="UP001207830"/>
    </source>
</evidence>
<evidence type="ECO:0000313" key="1">
    <source>
        <dbReference type="EMBL" id="MCY0109942.1"/>
    </source>
</evidence>
<gene>
    <name evidence="1" type="ORF">NQF78_16640</name>
</gene>